<comment type="caution">
    <text evidence="1">The sequence shown here is derived from an EMBL/GenBank/DDBJ whole genome shotgun (WGS) entry which is preliminary data.</text>
</comment>
<evidence type="ECO:0000313" key="1">
    <source>
        <dbReference type="EMBL" id="KAK4027190.1"/>
    </source>
</evidence>
<dbReference type="Proteomes" id="UP001234178">
    <property type="component" value="Unassembled WGS sequence"/>
</dbReference>
<accession>A0ABR0AQ37</accession>
<sequence>MAAVAIQLWNKLMHKPMAECISCHPTFFGGKKRQCQVASSPWPSKAATVPMERLRKGVQPEAEMVAKMETPVLAELFSERYTSLLPSSAKTFPSPGETQKKTFVAVERPRWVSQ</sequence>
<organism evidence="1 2">
    <name type="scientific">Daphnia magna</name>
    <dbReference type="NCBI Taxonomy" id="35525"/>
    <lineage>
        <taxon>Eukaryota</taxon>
        <taxon>Metazoa</taxon>
        <taxon>Ecdysozoa</taxon>
        <taxon>Arthropoda</taxon>
        <taxon>Crustacea</taxon>
        <taxon>Branchiopoda</taxon>
        <taxon>Diplostraca</taxon>
        <taxon>Cladocera</taxon>
        <taxon>Anomopoda</taxon>
        <taxon>Daphniidae</taxon>
        <taxon>Daphnia</taxon>
    </lineage>
</organism>
<keyword evidence="2" id="KW-1185">Reference proteome</keyword>
<gene>
    <name evidence="1" type="ORF">OUZ56_016202</name>
</gene>
<name>A0ABR0AQ37_9CRUS</name>
<evidence type="ECO:0000313" key="2">
    <source>
        <dbReference type="Proteomes" id="UP001234178"/>
    </source>
</evidence>
<proteinExistence type="predicted"/>
<protein>
    <submittedName>
        <fullName evidence="1">Uncharacterized protein</fullName>
    </submittedName>
</protein>
<reference evidence="1 2" key="1">
    <citation type="journal article" date="2023" name="Nucleic Acids Res.">
        <title>The hologenome of Daphnia magna reveals possible DNA methylation and microbiome-mediated evolution of the host genome.</title>
        <authorList>
            <person name="Chaturvedi A."/>
            <person name="Li X."/>
            <person name="Dhandapani V."/>
            <person name="Marshall H."/>
            <person name="Kissane S."/>
            <person name="Cuenca-Cambronero M."/>
            <person name="Asole G."/>
            <person name="Calvet F."/>
            <person name="Ruiz-Romero M."/>
            <person name="Marangio P."/>
            <person name="Guigo R."/>
            <person name="Rago D."/>
            <person name="Mirbahai L."/>
            <person name="Eastwood N."/>
            <person name="Colbourne J.K."/>
            <person name="Zhou J."/>
            <person name="Mallon E."/>
            <person name="Orsini L."/>
        </authorList>
    </citation>
    <scope>NUCLEOTIDE SEQUENCE [LARGE SCALE GENOMIC DNA]</scope>
    <source>
        <strain evidence="1">LRV0_1</strain>
    </source>
</reference>
<dbReference type="EMBL" id="JAOYFB010000038">
    <property type="protein sequence ID" value="KAK4027190.1"/>
    <property type="molecule type" value="Genomic_DNA"/>
</dbReference>